<keyword evidence="9" id="KW-1185">Reference proteome</keyword>
<name>A0ABW2CEM8_9ACTN</name>
<keyword evidence="5" id="KW-0560">Oxidoreductase</keyword>
<dbReference type="Pfam" id="PF05199">
    <property type="entry name" value="GMC_oxred_C"/>
    <property type="match status" value="1"/>
</dbReference>
<comment type="cofactor">
    <cofactor evidence="1">
        <name>FAD</name>
        <dbReference type="ChEBI" id="CHEBI:57692"/>
    </cofactor>
</comment>
<keyword evidence="4" id="KW-0274">FAD</keyword>
<reference evidence="9" key="1">
    <citation type="journal article" date="2019" name="Int. J. Syst. Evol. Microbiol.">
        <title>The Global Catalogue of Microorganisms (GCM) 10K type strain sequencing project: providing services to taxonomists for standard genome sequencing and annotation.</title>
        <authorList>
            <consortium name="The Broad Institute Genomics Platform"/>
            <consortium name="The Broad Institute Genome Sequencing Center for Infectious Disease"/>
            <person name="Wu L."/>
            <person name="Ma J."/>
        </authorList>
    </citation>
    <scope>NUCLEOTIDE SEQUENCE [LARGE SCALE GENOMIC DNA]</scope>
    <source>
        <strain evidence="9">JCM 3369</strain>
    </source>
</reference>
<protein>
    <submittedName>
        <fullName evidence="8">GMC oxidoreductase</fullName>
    </submittedName>
</protein>
<feature type="domain" description="Glucose-methanol-choline oxidoreductase C-terminal" evidence="7">
    <location>
        <begin position="385"/>
        <end position="490"/>
    </location>
</feature>
<evidence type="ECO:0000256" key="3">
    <source>
        <dbReference type="ARBA" id="ARBA00022630"/>
    </source>
</evidence>
<keyword evidence="3" id="KW-0285">Flavoprotein</keyword>
<feature type="domain" description="Glucose-methanol-choline oxidoreductase N-terminal" evidence="6">
    <location>
        <begin position="218"/>
        <end position="296"/>
    </location>
</feature>
<evidence type="ECO:0000313" key="9">
    <source>
        <dbReference type="Proteomes" id="UP001596380"/>
    </source>
</evidence>
<evidence type="ECO:0000259" key="6">
    <source>
        <dbReference type="Pfam" id="PF00732"/>
    </source>
</evidence>
<evidence type="ECO:0000313" key="8">
    <source>
        <dbReference type="EMBL" id="MFC6879414.1"/>
    </source>
</evidence>
<dbReference type="EMBL" id="JBHSXS010000002">
    <property type="protein sequence ID" value="MFC6879414.1"/>
    <property type="molecule type" value="Genomic_DNA"/>
</dbReference>
<gene>
    <name evidence="8" type="ORF">ACFQKB_06500</name>
</gene>
<sequence length="509" mass="53521">MSGTTARVDLLVIGSGPAGAAFARRTLDTAPDATVLIVEAGPWLTAVPGHNIRNLPPGQRTELQERVSGPQPGGFRPFGARPLHARPGTILVNDDDDDGSGDGQDGMPAAAYSANVGGMGAHWTCAVPPPGGSERIGFIPGHELDAAFEVASDLLRATTTAFRATPAAEAVREKLARRYDHLLPAGRKTGPMPLACTPGPGAGPPRWTGADTILGTALHAPGRSRLTIRGNARARRLLADGDRVTGAEMVDTRTGEVFTVIARAVAVAADALHTPQLLWASGIRPPALGRYLNDQPQVVVGARIDLPAHRATAATDPRDALTGVSWVPFADGVHPFHGQVMQLDASPIAIHAADRPDPRPMVGLGWFLPKDVQPDDRVWFSDGDLDEHGLPAIHIDYRLTGDDRALVRRAVEELQDLAADLGEQTRTPDLLAAGSSLHYQGTVRMGAADDGTSVCDDHGRVWGWQNLFVGGNGVIPTATACNPTLTAVALVVRSVDAITATLETRTPPS</sequence>
<evidence type="ECO:0000256" key="2">
    <source>
        <dbReference type="ARBA" id="ARBA00010790"/>
    </source>
</evidence>
<dbReference type="SUPFAM" id="SSF54373">
    <property type="entry name" value="FAD-linked reductases, C-terminal domain"/>
    <property type="match status" value="1"/>
</dbReference>
<dbReference type="Gene3D" id="3.50.50.60">
    <property type="entry name" value="FAD/NAD(P)-binding domain"/>
    <property type="match status" value="2"/>
</dbReference>
<proteinExistence type="inferred from homology"/>
<accession>A0ABW2CEM8</accession>
<dbReference type="SUPFAM" id="SSF51905">
    <property type="entry name" value="FAD/NAD(P)-binding domain"/>
    <property type="match status" value="1"/>
</dbReference>
<dbReference type="InterPro" id="IPR051473">
    <property type="entry name" value="P2Ox-like"/>
</dbReference>
<dbReference type="RefSeq" id="WP_378063105.1">
    <property type="nucleotide sequence ID" value="NZ_JBHSXS010000002.1"/>
</dbReference>
<evidence type="ECO:0000256" key="5">
    <source>
        <dbReference type="ARBA" id="ARBA00023002"/>
    </source>
</evidence>
<organism evidence="8 9">
    <name type="scientific">Actinomadura yumaensis</name>
    <dbReference type="NCBI Taxonomy" id="111807"/>
    <lineage>
        <taxon>Bacteria</taxon>
        <taxon>Bacillati</taxon>
        <taxon>Actinomycetota</taxon>
        <taxon>Actinomycetes</taxon>
        <taxon>Streptosporangiales</taxon>
        <taxon>Thermomonosporaceae</taxon>
        <taxon>Actinomadura</taxon>
    </lineage>
</organism>
<evidence type="ECO:0000256" key="4">
    <source>
        <dbReference type="ARBA" id="ARBA00022827"/>
    </source>
</evidence>
<evidence type="ECO:0000256" key="1">
    <source>
        <dbReference type="ARBA" id="ARBA00001974"/>
    </source>
</evidence>
<evidence type="ECO:0000259" key="7">
    <source>
        <dbReference type="Pfam" id="PF05199"/>
    </source>
</evidence>
<dbReference type="PANTHER" id="PTHR42784">
    <property type="entry name" value="PYRANOSE 2-OXIDASE"/>
    <property type="match status" value="1"/>
</dbReference>
<comment type="caution">
    <text evidence="8">The sequence shown here is derived from an EMBL/GenBank/DDBJ whole genome shotgun (WGS) entry which is preliminary data.</text>
</comment>
<dbReference type="PANTHER" id="PTHR42784:SF1">
    <property type="entry name" value="PYRANOSE 2-OXIDASE"/>
    <property type="match status" value="1"/>
</dbReference>
<dbReference type="Pfam" id="PF00732">
    <property type="entry name" value="GMC_oxred_N"/>
    <property type="match status" value="1"/>
</dbReference>
<dbReference type="InterPro" id="IPR036188">
    <property type="entry name" value="FAD/NAD-bd_sf"/>
</dbReference>
<dbReference type="Proteomes" id="UP001596380">
    <property type="component" value="Unassembled WGS sequence"/>
</dbReference>
<dbReference type="InterPro" id="IPR007867">
    <property type="entry name" value="GMC_OxRtase_C"/>
</dbReference>
<comment type="similarity">
    <text evidence="2">Belongs to the GMC oxidoreductase family.</text>
</comment>
<dbReference type="InterPro" id="IPR000172">
    <property type="entry name" value="GMC_OxRdtase_N"/>
</dbReference>